<gene>
    <name evidence="2" type="ORF">SCF082_LOCUS4985</name>
</gene>
<comment type="caution">
    <text evidence="2">The sequence shown here is derived from an EMBL/GenBank/DDBJ whole genome shotgun (WGS) entry which is preliminary data.</text>
</comment>
<dbReference type="EMBL" id="CAXAMM010002636">
    <property type="protein sequence ID" value="CAK8996908.1"/>
    <property type="molecule type" value="Genomic_DNA"/>
</dbReference>
<protein>
    <submittedName>
        <fullName evidence="2">Ankyrin repeat domain-containing protein 17</fullName>
    </submittedName>
</protein>
<reference evidence="2 3" key="1">
    <citation type="submission" date="2024-02" db="EMBL/GenBank/DDBJ databases">
        <authorList>
            <person name="Chen Y."/>
            <person name="Shah S."/>
            <person name="Dougan E. K."/>
            <person name="Thang M."/>
            <person name="Chan C."/>
        </authorList>
    </citation>
    <scope>NUCLEOTIDE SEQUENCE [LARGE SCALE GENOMIC DNA]</scope>
</reference>
<name>A0ABP0I3Q8_9DINO</name>
<evidence type="ECO:0000256" key="1">
    <source>
        <dbReference type="SAM" id="MobiDB-lite"/>
    </source>
</evidence>
<sequence>MDSVIRQAHRSLQKTSSGQGFERRADRRGSARSSYSDELMRHPLMSSASCMLSMRKENLKEILVERENRALAKRVLNVKSFCDPNGKDLDDYRRHQRMVQVRQDGEELVARRSQQLGRKHRRARPSLEWRPASLSLTCITSIRSCAHGICPRPITLLRHKVKIQAPRS</sequence>
<feature type="region of interest" description="Disordered" evidence="1">
    <location>
        <begin position="1"/>
        <end position="40"/>
    </location>
</feature>
<accession>A0ABP0I3Q8</accession>
<keyword evidence="3" id="KW-1185">Reference proteome</keyword>
<evidence type="ECO:0000313" key="3">
    <source>
        <dbReference type="Proteomes" id="UP001642464"/>
    </source>
</evidence>
<evidence type="ECO:0000313" key="2">
    <source>
        <dbReference type="EMBL" id="CAK8996908.1"/>
    </source>
</evidence>
<proteinExistence type="predicted"/>
<dbReference type="Proteomes" id="UP001642464">
    <property type="component" value="Unassembled WGS sequence"/>
</dbReference>
<organism evidence="2 3">
    <name type="scientific">Durusdinium trenchii</name>
    <dbReference type="NCBI Taxonomy" id="1381693"/>
    <lineage>
        <taxon>Eukaryota</taxon>
        <taxon>Sar</taxon>
        <taxon>Alveolata</taxon>
        <taxon>Dinophyceae</taxon>
        <taxon>Suessiales</taxon>
        <taxon>Symbiodiniaceae</taxon>
        <taxon>Durusdinium</taxon>
    </lineage>
</organism>